<sequence>MVSLTATSCVEGIYPYFNIILGVIALAFYPISEKGSKGLSCLEIPGFFDIYDILFC</sequence>
<accession>A0A382NLP7</accession>
<organism evidence="2">
    <name type="scientific">marine metagenome</name>
    <dbReference type="NCBI Taxonomy" id="408172"/>
    <lineage>
        <taxon>unclassified sequences</taxon>
        <taxon>metagenomes</taxon>
        <taxon>ecological metagenomes</taxon>
    </lineage>
</organism>
<name>A0A382NLP7_9ZZZZ</name>
<feature type="transmembrane region" description="Helical" evidence="1">
    <location>
        <begin position="12"/>
        <end position="31"/>
    </location>
</feature>
<evidence type="ECO:0000256" key="1">
    <source>
        <dbReference type="SAM" id="Phobius"/>
    </source>
</evidence>
<dbReference type="EMBL" id="UINC01100851">
    <property type="protein sequence ID" value="SVC61225.1"/>
    <property type="molecule type" value="Genomic_DNA"/>
</dbReference>
<keyword evidence="1" id="KW-0472">Membrane</keyword>
<protein>
    <submittedName>
        <fullName evidence="2">Uncharacterized protein</fullName>
    </submittedName>
</protein>
<keyword evidence="1" id="KW-0812">Transmembrane</keyword>
<evidence type="ECO:0000313" key="2">
    <source>
        <dbReference type="EMBL" id="SVC61225.1"/>
    </source>
</evidence>
<dbReference type="AlphaFoldDB" id="A0A382NLP7"/>
<reference evidence="2" key="1">
    <citation type="submission" date="2018-05" db="EMBL/GenBank/DDBJ databases">
        <authorList>
            <person name="Lanie J.A."/>
            <person name="Ng W.-L."/>
            <person name="Kazmierczak K.M."/>
            <person name="Andrzejewski T.M."/>
            <person name="Davidsen T.M."/>
            <person name="Wayne K.J."/>
            <person name="Tettelin H."/>
            <person name="Glass J.I."/>
            <person name="Rusch D."/>
            <person name="Podicherti R."/>
            <person name="Tsui H.-C.T."/>
            <person name="Winkler M.E."/>
        </authorList>
    </citation>
    <scope>NUCLEOTIDE SEQUENCE</scope>
</reference>
<proteinExistence type="predicted"/>
<keyword evidence="1" id="KW-1133">Transmembrane helix</keyword>
<gene>
    <name evidence="2" type="ORF">METZ01_LOCUS314079</name>
</gene>